<name>A0ACD0NR02_9BASI</name>
<sequence>MKLLALALSLTSLLLPHVSSIPMQERGNPDFPNPTVDPFYANPSTISNYQNGQVIRERSVKTNIFNLNLGSSYQLFYKTQNTQLEADGTVATVWIPKKPSSPPKILSYQVYEDSVAVDCAPSWAYVSGSDSNNKVPVSLDTPIYINWALNQGYYVVSADHEGRKGAFIAGHQEGMAVLDGIKALRNHQKLPSNTPVVMFGYSGGAHATVWAETLAGQHAPDLNVVGTTHGGTPIDPQNLFNFLNKGPFAGFAGAGIFGLSNAYPELYQAFVGKLNSKGQASLKKYNTSGFCIADVVIQFPFTDFLKQVDLVDPFSIPAIQNVLRKETLLKRVSSQPIPVPKFPRYLYHAAPDEIVPYADEREYVQDQCSQGANILFNTMVIAEHVSAEIFGIPGALLFIKQAFEGNTPKVVCGTSIPDIPSLLSSRADEIMGKDLADQARALQGKKSIFGTTISF</sequence>
<dbReference type="Proteomes" id="UP000245626">
    <property type="component" value="Unassembled WGS sequence"/>
</dbReference>
<evidence type="ECO:0000313" key="2">
    <source>
        <dbReference type="Proteomes" id="UP000245626"/>
    </source>
</evidence>
<keyword evidence="2" id="KW-1185">Reference proteome</keyword>
<accession>A0ACD0NR02</accession>
<protein>
    <submittedName>
        <fullName evidence="1">Lipase A</fullName>
    </submittedName>
</protein>
<dbReference type="EMBL" id="KZ820249">
    <property type="protein sequence ID" value="PWN48207.1"/>
    <property type="molecule type" value="Genomic_DNA"/>
</dbReference>
<reference evidence="1 2" key="1">
    <citation type="journal article" date="2018" name="Mol. Biol. Evol.">
        <title>Broad Genomic Sampling Reveals a Smut Pathogenic Ancestry of the Fungal Clade Ustilaginomycotina.</title>
        <authorList>
            <person name="Kijpornyongpan T."/>
            <person name="Mondo S.J."/>
            <person name="Barry K."/>
            <person name="Sandor L."/>
            <person name="Lee J."/>
            <person name="Lipzen A."/>
            <person name="Pangilinan J."/>
            <person name="LaButti K."/>
            <person name="Hainaut M."/>
            <person name="Henrissat B."/>
            <person name="Grigoriev I.V."/>
            <person name="Spatafora J.W."/>
            <person name="Aime M.C."/>
        </authorList>
    </citation>
    <scope>NUCLEOTIDE SEQUENCE [LARGE SCALE GENOMIC DNA]</scope>
    <source>
        <strain evidence="1 2">SA 807</strain>
    </source>
</reference>
<gene>
    <name evidence="1" type="ORF">IE53DRAFT_389605</name>
</gene>
<organism evidence="1 2">
    <name type="scientific">Violaceomyces palustris</name>
    <dbReference type="NCBI Taxonomy" id="1673888"/>
    <lineage>
        <taxon>Eukaryota</taxon>
        <taxon>Fungi</taxon>
        <taxon>Dikarya</taxon>
        <taxon>Basidiomycota</taxon>
        <taxon>Ustilaginomycotina</taxon>
        <taxon>Ustilaginomycetes</taxon>
        <taxon>Violaceomycetales</taxon>
        <taxon>Violaceomycetaceae</taxon>
        <taxon>Violaceomyces</taxon>
    </lineage>
</organism>
<evidence type="ECO:0000313" key="1">
    <source>
        <dbReference type="EMBL" id="PWN48207.1"/>
    </source>
</evidence>
<proteinExistence type="predicted"/>